<evidence type="ECO:0000256" key="1">
    <source>
        <dbReference type="ARBA" id="ARBA00022741"/>
    </source>
</evidence>
<gene>
    <name evidence="5" type="ORF">dsmv_2155</name>
</gene>
<dbReference type="OrthoDB" id="9781887at2"/>
<dbReference type="Pfam" id="PF18297">
    <property type="entry name" value="NFACT-R_2"/>
    <property type="match status" value="1"/>
</dbReference>
<keyword evidence="2" id="KW-0067">ATP-binding</keyword>
<name>S7V489_DESML</name>
<keyword evidence="1" id="KW-0547">Nucleotide-binding</keyword>
<reference evidence="5 6" key="1">
    <citation type="journal article" date="2013" name="Genome Announc.">
        <title>Draft genome sequences for three mercury-methylating, sulfate-reducing bacteria.</title>
        <authorList>
            <person name="Brown S.D."/>
            <person name="Hurt R.A.Jr."/>
            <person name="Gilmour C.C."/>
            <person name="Elias D.A."/>
        </authorList>
    </citation>
    <scope>NUCLEOTIDE SEQUENCE [LARGE SCALE GENOMIC DNA]</scope>
    <source>
        <strain evidence="5 6">DSM 2059</strain>
    </source>
</reference>
<evidence type="ECO:0000256" key="2">
    <source>
        <dbReference type="ARBA" id="ARBA00022840"/>
    </source>
</evidence>
<dbReference type="InterPro" id="IPR014729">
    <property type="entry name" value="Rossmann-like_a/b/a_fold"/>
</dbReference>
<dbReference type="Proteomes" id="UP000014977">
    <property type="component" value="Unassembled WGS sequence"/>
</dbReference>
<dbReference type="SUPFAM" id="SSF52402">
    <property type="entry name" value="Adenine nucleotide alpha hydrolases-like"/>
    <property type="match status" value="1"/>
</dbReference>
<evidence type="ECO:0000259" key="3">
    <source>
        <dbReference type="Pfam" id="PF02568"/>
    </source>
</evidence>
<dbReference type="AlphaFoldDB" id="S7V489"/>
<evidence type="ECO:0000313" key="6">
    <source>
        <dbReference type="Proteomes" id="UP000014977"/>
    </source>
</evidence>
<dbReference type="GO" id="GO:0004810">
    <property type="term" value="F:CCA tRNA nucleotidyltransferase activity"/>
    <property type="evidence" value="ECO:0007669"/>
    <property type="project" value="InterPro"/>
</dbReference>
<dbReference type="PANTHER" id="PTHR11933">
    <property type="entry name" value="TRNA 5-METHYLAMINOMETHYL-2-THIOURIDYLATE -METHYLTRANSFERASE"/>
    <property type="match status" value="1"/>
</dbReference>
<dbReference type="EMBL" id="ATHJ01000076">
    <property type="protein sequence ID" value="EPR41374.1"/>
    <property type="molecule type" value="Genomic_DNA"/>
</dbReference>
<feature type="domain" description="NFACT protein RNA binding" evidence="4">
    <location>
        <begin position="228"/>
        <end position="329"/>
    </location>
</feature>
<proteinExistence type="predicted"/>
<dbReference type="InterPro" id="IPR059101">
    <property type="entry name" value="NFACT-R_2"/>
</dbReference>
<dbReference type="eggNOG" id="COG0301">
    <property type="taxonomic scope" value="Bacteria"/>
</dbReference>
<dbReference type="Gene3D" id="3.40.50.620">
    <property type="entry name" value="HUPs"/>
    <property type="match status" value="1"/>
</dbReference>
<dbReference type="RefSeq" id="WP_020876586.1">
    <property type="nucleotide sequence ID" value="NZ_ATHJ01000076.1"/>
</dbReference>
<accession>S7V489</accession>
<dbReference type="InterPro" id="IPR020536">
    <property type="entry name" value="ThiI_AANH"/>
</dbReference>
<comment type="caution">
    <text evidence="5">The sequence shown here is derived from an EMBL/GenBank/DDBJ whole genome shotgun (WGS) entry which is preliminary data.</text>
</comment>
<organism evidence="5 6">
    <name type="scientific">Desulfococcus multivorans DSM 2059</name>
    <dbReference type="NCBI Taxonomy" id="1121405"/>
    <lineage>
        <taxon>Bacteria</taxon>
        <taxon>Pseudomonadati</taxon>
        <taxon>Thermodesulfobacteriota</taxon>
        <taxon>Desulfobacteria</taxon>
        <taxon>Desulfobacterales</taxon>
        <taxon>Desulfococcaceae</taxon>
        <taxon>Desulfococcus</taxon>
    </lineage>
</organism>
<dbReference type="STRING" id="897.B2D07_06300"/>
<dbReference type="Pfam" id="PF02568">
    <property type="entry name" value="ThiI"/>
    <property type="match status" value="1"/>
</dbReference>
<dbReference type="GO" id="GO:0005524">
    <property type="term" value="F:ATP binding"/>
    <property type="evidence" value="ECO:0007669"/>
    <property type="project" value="UniProtKB-KW"/>
</dbReference>
<evidence type="ECO:0000259" key="4">
    <source>
        <dbReference type="Pfam" id="PF18297"/>
    </source>
</evidence>
<evidence type="ECO:0000313" key="5">
    <source>
        <dbReference type="EMBL" id="EPR41374.1"/>
    </source>
</evidence>
<protein>
    <submittedName>
        <fullName evidence="5">Thiamine biosynthesis protein</fullName>
    </submittedName>
</protein>
<dbReference type="PANTHER" id="PTHR11933:SF6">
    <property type="entry name" value="THIL AANH DOMAIN-CONTAINING PROTEIN"/>
    <property type="match status" value="1"/>
</dbReference>
<feature type="domain" description="Thil AANH" evidence="3">
    <location>
        <begin position="9"/>
        <end position="145"/>
    </location>
</feature>
<dbReference type="PATRIC" id="fig|1121405.3.peg.1695"/>
<keyword evidence="6" id="KW-1185">Reference proteome</keyword>
<sequence>MVSHQKKVRALGLCSGGLDSILSALVLREQGIDVAWVSFETPFFSADKARRAADLTEIPLTIRNITSIYIQMLKNPPCGYGQNMNPCLDCHALMFRLAGEMMEENGFDFLFSGEVMGQRPMSQTRHSLRYVEKNSGYEGYIVRPLSIQRLPETIPEKKGWIRRETLYGITGRSRKPQIALAQHFKVVDYPNPGGGCLLTDKHYCIRLKDLFDHETVYTESNLHLLKHGRHFRIGPHTKIIVGRDQRDNDALIKYADRNRNTMIRLRSIPGPIGLITGESTEEDTLTAASICIGYSKTAPHTAVEVIVIRPGGSTILKLKGISPNTASRFMI</sequence>